<name>W1PL94_AMBTC</name>
<protein>
    <submittedName>
        <fullName evidence="1">Uncharacterized protein</fullName>
    </submittedName>
</protein>
<keyword evidence="2" id="KW-1185">Reference proteome</keyword>
<reference evidence="2" key="1">
    <citation type="journal article" date="2013" name="Science">
        <title>The Amborella genome and the evolution of flowering plants.</title>
        <authorList>
            <consortium name="Amborella Genome Project"/>
        </authorList>
    </citation>
    <scope>NUCLEOTIDE SEQUENCE [LARGE SCALE GENOMIC DNA]</scope>
</reference>
<proteinExistence type="predicted"/>
<dbReference type="Gramene" id="ERN08451">
    <property type="protein sequence ID" value="ERN08451"/>
    <property type="gene ID" value="AMTR_s00150p00053010"/>
</dbReference>
<organism evidence="1 2">
    <name type="scientific">Amborella trichopoda</name>
    <dbReference type="NCBI Taxonomy" id="13333"/>
    <lineage>
        <taxon>Eukaryota</taxon>
        <taxon>Viridiplantae</taxon>
        <taxon>Streptophyta</taxon>
        <taxon>Embryophyta</taxon>
        <taxon>Tracheophyta</taxon>
        <taxon>Spermatophyta</taxon>
        <taxon>Magnoliopsida</taxon>
        <taxon>Amborellales</taxon>
        <taxon>Amborellaceae</taxon>
        <taxon>Amborella</taxon>
    </lineage>
</organism>
<evidence type="ECO:0000313" key="2">
    <source>
        <dbReference type="Proteomes" id="UP000017836"/>
    </source>
</evidence>
<accession>W1PL94</accession>
<sequence>MNEAMIPLALLAESALPNVVDAEVHEAHVIDPKRALVTIPVSLEDLVRSMMKDPPVGTSEVDEWRHGEVYFQGLKE</sequence>
<dbReference type="HOGENOM" id="CLU_2657800_0_0_1"/>
<dbReference type="EMBL" id="KI393379">
    <property type="protein sequence ID" value="ERN08451.1"/>
    <property type="molecule type" value="Genomic_DNA"/>
</dbReference>
<dbReference type="AlphaFoldDB" id="W1PL94"/>
<evidence type="ECO:0000313" key="1">
    <source>
        <dbReference type="EMBL" id="ERN08451.1"/>
    </source>
</evidence>
<dbReference type="Proteomes" id="UP000017836">
    <property type="component" value="Unassembled WGS sequence"/>
</dbReference>
<gene>
    <name evidence="1" type="ORF">AMTR_s00150p00053010</name>
</gene>